<dbReference type="Pfam" id="PF13187">
    <property type="entry name" value="Fer4_9"/>
    <property type="match status" value="1"/>
</dbReference>
<dbReference type="GO" id="GO:0051539">
    <property type="term" value="F:4 iron, 4 sulfur cluster binding"/>
    <property type="evidence" value="ECO:0007669"/>
    <property type="project" value="UniProtKB-KW"/>
</dbReference>
<dbReference type="Gene3D" id="3.30.70.20">
    <property type="match status" value="2"/>
</dbReference>
<evidence type="ECO:0000256" key="4">
    <source>
        <dbReference type="ARBA" id="ARBA00023014"/>
    </source>
</evidence>
<dbReference type="EMBL" id="LGTE01000001">
    <property type="protein sequence ID" value="KNZ71129.1"/>
    <property type="molecule type" value="Genomic_DNA"/>
</dbReference>
<accession>A0A0L6W7Q4</accession>
<feature type="domain" description="4Fe-4S ferredoxin-type" evidence="5">
    <location>
        <begin position="1"/>
        <end position="30"/>
    </location>
</feature>
<dbReference type="PANTHER" id="PTHR43687:SF1">
    <property type="entry name" value="FERREDOXIN III"/>
    <property type="match status" value="1"/>
</dbReference>
<comment type="caution">
    <text evidence="6">The sequence shown here is derived from an EMBL/GenBank/DDBJ whole genome shotgun (WGS) entry which is preliminary data.</text>
</comment>
<evidence type="ECO:0000313" key="7">
    <source>
        <dbReference type="Proteomes" id="UP000037175"/>
    </source>
</evidence>
<feature type="domain" description="4Fe-4S ferredoxin-type" evidence="5">
    <location>
        <begin position="31"/>
        <end position="56"/>
    </location>
</feature>
<keyword evidence="3" id="KW-0408">Iron</keyword>
<keyword evidence="2" id="KW-0479">Metal-binding</keyword>
<dbReference type="PROSITE" id="PS00198">
    <property type="entry name" value="4FE4S_FER_1"/>
    <property type="match status" value="2"/>
</dbReference>
<reference evidence="7" key="1">
    <citation type="submission" date="2015-07" db="EMBL/GenBank/DDBJ databases">
        <title>Complete Genome of Thermincola ferriacetica strain Z-0001T.</title>
        <authorList>
            <person name="Lusk B."/>
            <person name="Badalamenti J.P."/>
            <person name="Parameswaran P."/>
            <person name="Bond D.R."/>
            <person name="Torres C.I."/>
        </authorList>
    </citation>
    <scope>NUCLEOTIDE SEQUENCE [LARGE SCALE GENOMIC DNA]</scope>
    <source>
        <strain evidence="7">Z-0001</strain>
    </source>
</reference>
<dbReference type="InterPro" id="IPR017896">
    <property type="entry name" value="4Fe4S_Fe-S-bd"/>
</dbReference>
<dbReference type="RefSeq" id="WP_083436693.1">
    <property type="nucleotide sequence ID" value="NZ_LGTE01000001.1"/>
</dbReference>
<evidence type="ECO:0000259" key="5">
    <source>
        <dbReference type="PROSITE" id="PS51379"/>
    </source>
</evidence>
<keyword evidence="7" id="KW-1185">Reference proteome</keyword>
<name>A0A0L6W7Q4_9FIRM</name>
<keyword evidence="1" id="KW-0004">4Fe-4S</keyword>
<dbReference type="InterPro" id="IPR017900">
    <property type="entry name" value="4Fe4S_Fe_S_CS"/>
</dbReference>
<dbReference type="Proteomes" id="UP000037175">
    <property type="component" value="Unassembled WGS sequence"/>
</dbReference>
<dbReference type="AlphaFoldDB" id="A0A0L6W7Q4"/>
<evidence type="ECO:0000256" key="2">
    <source>
        <dbReference type="ARBA" id="ARBA00022723"/>
    </source>
</evidence>
<evidence type="ECO:0000313" key="6">
    <source>
        <dbReference type="EMBL" id="KNZ71129.1"/>
    </source>
</evidence>
<evidence type="ECO:0000256" key="3">
    <source>
        <dbReference type="ARBA" id="ARBA00023004"/>
    </source>
</evidence>
<organism evidence="6 7">
    <name type="scientific">Thermincola ferriacetica</name>
    <dbReference type="NCBI Taxonomy" id="281456"/>
    <lineage>
        <taxon>Bacteria</taxon>
        <taxon>Bacillati</taxon>
        <taxon>Bacillota</taxon>
        <taxon>Clostridia</taxon>
        <taxon>Eubacteriales</taxon>
        <taxon>Thermincolaceae</taxon>
        <taxon>Thermincola</taxon>
    </lineage>
</organism>
<sequence>MAAIVDEEKCTGCASCVEVCPVGAISVNSVAHVDTNTCVDCGTCVDECPHGAISIE</sequence>
<proteinExistence type="predicted"/>
<dbReference type="PANTHER" id="PTHR43687">
    <property type="entry name" value="ADENYLYLSULFATE REDUCTASE, BETA SUBUNIT"/>
    <property type="match status" value="1"/>
</dbReference>
<keyword evidence="4" id="KW-0411">Iron-sulfur</keyword>
<dbReference type="GO" id="GO:0046872">
    <property type="term" value="F:metal ion binding"/>
    <property type="evidence" value="ECO:0007669"/>
    <property type="project" value="UniProtKB-KW"/>
</dbReference>
<dbReference type="InterPro" id="IPR050572">
    <property type="entry name" value="Fe-S_Ferredoxin"/>
</dbReference>
<gene>
    <name evidence="6" type="ORF">Tfer_0205</name>
</gene>
<dbReference type="SUPFAM" id="SSF54862">
    <property type="entry name" value="4Fe-4S ferredoxins"/>
    <property type="match status" value="1"/>
</dbReference>
<dbReference type="PROSITE" id="PS51379">
    <property type="entry name" value="4FE4S_FER_2"/>
    <property type="match status" value="2"/>
</dbReference>
<protein>
    <submittedName>
        <fullName evidence="6">4Fe-4S ferredoxin</fullName>
    </submittedName>
</protein>
<evidence type="ECO:0000256" key="1">
    <source>
        <dbReference type="ARBA" id="ARBA00022485"/>
    </source>
</evidence>